<keyword evidence="4" id="KW-0378">Hydrolase</keyword>
<dbReference type="Pfam" id="PF00557">
    <property type="entry name" value="Peptidase_M24"/>
    <property type="match status" value="1"/>
</dbReference>
<proteinExistence type="inferred from homology"/>
<evidence type="ECO:0000256" key="1">
    <source>
        <dbReference type="ARBA" id="ARBA00001936"/>
    </source>
</evidence>
<dbReference type="EMBL" id="FOOK01000045">
    <property type="protein sequence ID" value="SFG54327.1"/>
    <property type="molecule type" value="Genomic_DNA"/>
</dbReference>
<keyword evidence="7" id="KW-0645">Protease</keyword>
<dbReference type="OrthoDB" id="9806388at2"/>
<organism evidence="7 8">
    <name type="scientific">Planifilum fulgidum</name>
    <dbReference type="NCBI Taxonomy" id="201973"/>
    <lineage>
        <taxon>Bacteria</taxon>
        <taxon>Bacillati</taxon>
        <taxon>Bacillota</taxon>
        <taxon>Bacilli</taxon>
        <taxon>Bacillales</taxon>
        <taxon>Thermoactinomycetaceae</taxon>
        <taxon>Planifilum</taxon>
    </lineage>
</organism>
<keyword evidence="7" id="KW-0031">Aminopeptidase</keyword>
<dbReference type="Pfam" id="PF01321">
    <property type="entry name" value="Creatinase_N"/>
    <property type="match status" value="1"/>
</dbReference>
<dbReference type="InterPro" id="IPR050659">
    <property type="entry name" value="Peptidase_M24B"/>
</dbReference>
<dbReference type="InterPro" id="IPR036005">
    <property type="entry name" value="Creatinase/aminopeptidase-like"/>
</dbReference>
<protein>
    <submittedName>
        <fullName evidence="7">Xaa-Pro aminopeptidase</fullName>
    </submittedName>
</protein>
<dbReference type="CDD" id="cd01092">
    <property type="entry name" value="APP-like"/>
    <property type="match status" value="1"/>
</dbReference>
<evidence type="ECO:0000313" key="7">
    <source>
        <dbReference type="EMBL" id="SFG54327.1"/>
    </source>
</evidence>
<dbReference type="Gene3D" id="3.90.230.10">
    <property type="entry name" value="Creatinase/methionine aminopeptidase superfamily"/>
    <property type="match status" value="1"/>
</dbReference>
<name>A0A1I2STT7_9BACL</name>
<dbReference type="Proteomes" id="UP000198661">
    <property type="component" value="Unassembled WGS sequence"/>
</dbReference>
<feature type="domain" description="Peptidase M24" evidence="5">
    <location>
        <begin position="137"/>
        <end position="339"/>
    </location>
</feature>
<reference evidence="7 8" key="1">
    <citation type="submission" date="2016-10" db="EMBL/GenBank/DDBJ databases">
        <authorList>
            <person name="de Groot N.N."/>
        </authorList>
    </citation>
    <scope>NUCLEOTIDE SEQUENCE [LARGE SCALE GENOMIC DNA]</scope>
    <source>
        <strain evidence="7 8">DSM 44945</strain>
    </source>
</reference>
<comment type="similarity">
    <text evidence="2">Belongs to the peptidase M24B family.</text>
</comment>
<dbReference type="InterPro" id="IPR029149">
    <property type="entry name" value="Creatin/AminoP/Spt16_N"/>
</dbReference>
<dbReference type="SUPFAM" id="SSF53092">
    <property type="entry name" value="Creatinase/prolidase N-terminal domain"/>
    <property type="match status" value="1"/>
</dbReference>
<dbReference type="PROSITE" id="PS00491">
    <property type="entry name" value="PROLINE_PEPTIDASE"/>
    <property type="match status" value="1"/>
</dbReference>
<comment type="cofactor">
    <cofactor evidence="1">
        <name>Mn(2+)</name>
        <dbReference type="ChEBI" id="CHEBI:29035"/>
    </cofactor>
</comment>
<keyword evidence="3" id="KW-0479">Metal-binding</keyword>
<dbReference type="GO" id="GO:0004177">
    <property type="term" value="F:aminopeptidase activity"/>
    <property type="evidence" value="ECO:0007669"/>
    <property type="project" value="UniProtKB-KW"/>
</dbReference>
<evidence type="ECO:0000256" key="4">
    <source>
        <dbReference type="ARBA" id="ARBA00022801"/>
    </source>
</evidence>
<dbReference type="InterPro" id="IPR001131">
    <property type="entry name" value="Peptidase_M24B_aminopep-P_CS"/>
</dbReference>
<dbReference type="GO" id="GO:0008235">
    <property type="term" value="F:metalloexopeptidase activity"/>
    <property type="evidence" value="ECO:0007669"/>
    <property type="project" value="UniProtKB-ARBA"/>
</dbReference>
<evidence type="ECO:0000259" key="6">
    <source>
        <dbReference type="Pfam" id="PF01321"/>
    </source>
</evidence>
<dbReference type="SUPFAM" id="SSF55920">
    <property type="entry name" value="Creatinase/aminopeptidase"/>
    <property type="match status" value="1"/>
</dbReference>
<dbReference type="PANTHER" id="PTHR46112">
    <property type="entry name" value="AMINOPEPTIDASE"/>
    <property type="match status" value="1"/>
</dbReference>
<dbReference type="InterPro" id="IPR000587">
    <property type="entry name" value="Creatinase_N"/>
</dbReference>
<feature type="domain" description="Creatinase N-terminal" evidence="6">
    <location>
        <begin position="4"/>
        <end position="129"/>
    </location>
</feature>
<dbReference type="GO" id="GO:0046872">
    <property type="term" value="F:metal ion binding"/>
    <property type="evidence" value="ECO:0007669"/>
    <property type="project" value="UniProtKB-KW"/>
</dbReference>
<dbReference type="InterPro" id="IPR001714">
    <property type="entry name" value="Pept_M24_MAP"/>
</dbReference>
<evidence type="ECO:0000259" key="5">
    <source>
        <dbReference type="Pfam" id="PF00557"/>
    </source>
</evidence>
<evidence type="ECO:0000313" key="8">
    <source>
        <dbReference type="Proteomes" id="UP000198661"/>
    </source>
</evidence>
<dbReference type="FunFam" id="3.90.230.10:FF:000014">
    <property type="entry name" value="Aminopeptidase P family protein"/>
    <property type="match status" value="1"/>
</dbReference>
<dbReference type="InterPro" id="IPR000994">
    <property type="entry name" value="Pept_M24"/>
</dbReference>
<dbReference type="PANTHER" id="PTHR46112:SF3">
    <property type="entry name" value="AMINOPEPTIDASE YPDF"/>
    <property type="match status" value="1"/>
</dbReference>
<evidence type="ECO:0000256" key="2">
    <source>
        <dbReference type="ARBA" id="ARBA00008766"/>
    </source>
</evidence>
<sequence>MKERLVRLRAKMSEKGHEALLISHPVNRRYITGFTGTAGMALVTDRDAVLVTDFRYVTQVKQQSPHFEVYRHDGDIFQAVADLCRKRGLKSLAFEQDHLTYGEVEKLKKSLGDIIAVPTSRVVESLRAVKDEGERDAIRKAAAIADRAFERILEELRPGRTEREIALRLEFMMREMGADGASFDIIVASGPRSALPHGVASDRVLEKGDLVTLDFGASYRGYCSDITRTVVLGEPNDAQRRIYETVREAQQAAVDAIRPGMTGKEADRVARDRIKASGYEKYFGHGTGHGLGMEVHEAPRLSPRGEEILEPGMVVTVEPGIYLPEFGGVRIEDDVIVTEDGREVLTQSPKHLIVIQ</sequence>
<keyword evidence="8" id="KW-1185">Reference proteome</keyword>
<dbReference type="PRINTS" id="PR00599">
    <property type="entry name" value="MAPEPTIDASE"/>
</dbReference>
<evidence type="ECO:0000256" key="3">
    <source>
        <dbReference type="ARBA" id="ARBA00022723"/>
    </source>
</evidence>
<gene>
    <name evidence="7" type="ORF">SAMN04488025_1457</name>
</gene>
<dbReference type="AlphaFoldDB" id="A0A1I2STT7"/>
<dbReference type="STRING" id="201973.SAMN04488025_1457"/>
<dbReference type="Gene3D" id="3.40.350.10">
    <property type="entry name" value="Creatinase/prolidase N-terminal domain"/>
    <property type="match status" value="1"/>
</dbReference>
<accession>A0A1I2STT7</accession>